<keyword evidence="6" id="KW-1133">Transmembrane helix</keyword>
<evidence type="ECO:0000256" key="3">
    <source>
        <dbReference type="ARBA" id="ARBA00023125"/>
    </source>
</evidence>
<dbReference type="GO" id="GO:0005634">
    <property type="term" value="C:nucleus"/>
    <property type="evidence" value="ECO:0007669"/>
    <property type="project" value="UniProtKB-SubCell"/>
</dbReference>
<evidence type="ECO:0000256" key="6">
    <source>
        <dbReference type="SAM" id="Phobius"/>
    </source>
</evidence>
<keyword evidence="8" id="KW-1185">Reference proteome</keyword>
<keyword evidence="4" id="KW-0804">Transcription</keyword>
<dbReference type="CDD" id="cd12148">
    <property type="entry name" value="fungal_TF_MHR"/>
    <property type="match status" value="1"/>
</dbReference>
<accession>A0AAD9FV82</accession>
<name>A0AAD9FV82_PAPLA</name>
<keyword evidence="3" id="KW-0238">DNA-binding</keyword>
<sequence length="399" mass="45405">KGSRPLSKNEKSAREVLNRERAWLNLIIADYHLAIHHSLPRMIADEGIDDPTDWITEHPQLPCPGESTLAPWITFSRMCRLYADMLASMNGDQSNMRALAWIELEWKRWRTKWLDRITEEFGFLRPQVSTIRLCDSFYRFHIAEYTLLYNARYKSQGVLSMEEITPMSLAFAECIDAALAIGSVFQEDFVKWGFLPYCFNLVWVALAVSSVWLYKNIVLMSHIDRARVIKSLSDIQHSTEEASCSSDDMAAYTHRLAKHLLAGISPEWQISSLVSRQMEGVSDGTTDAGVNASVLNVAPNPPHGRDFDRPQGQTHWSPATVSQIIQDQLWNQGMALDHHNPNAFLGNDPMGHLLRGETDHQRQAYQDASHLENTTLRARDGPVVLQDELLFPAADDDFW</sequence>
<keyword evidence="5" id="KW-0539">Nucleus</keyword>
<dbReference type="GO" id="GO:0000976">
    <property type="term" value="F:transcription cis-regulatory region binding"/>
    <property type="evidence" value="ECO:0007669"/>
    <property type="project" value="TreeGrafter"/>
</dbReference>
<comment type="subcellular location">
    <subcellularLocation>
        <location evidence="1">Nucleus</location>
    </subcellularLocation>
</comment>
<dbReference type="InterPro" id="IPR051089">
    <property type="entry name" value="prtT"/>
</dbReference>
<evidence type="ECO:0000256" key="1">
    <source>
        <dbReference type="ARBA" id="ARBA00004123"/>
    </source>
</evidence>
<keyword evidence="6" id="KW-0812">Transmembrane</keyword>
<comment type="caution">
    <text evidence="7">The sequence shown here is derived from an EMBL/GenBank/DDBJ whole genome shotgun (WGS) entry which is preliminary data.</text>
</comment>
<protein>
    <submittedName>
        <fullName evidence="7">Uncharacterized protein</fullName>
    </submittedName>
</protein>
<gene>
    <name evidence="7" type="ORF">DB88DRAFT_433782</name>
</gene>
<evidence type="ECO:0000256" key="2">
    <source>
        <dbReference type="ARBA" id="ARBA00023015"/>
    </source>
</evidence>
<dbReference type="Proteomes" id="UP001182556">
    <property type="component" value="Unassembled WGS sequence"/>
</dbReference>
<feature type="transmembrane region" description="Helical" evidence="6">
    <location>
        <begin position="194"/>
        <end position="214"/>
    </location>
</feature>
<keyword evidence="6" id="KW-0472">Membrane</keyword>
<keyword evidence="2" id="KW-0805">Transcription regulation</keyword>
<evidence type="ECO:0000256" key="5">
    <source>
        <dbReference type="ARBA" id="ARBA00023242"/>
    </source>
</evidence>
<evidence type="ECO:0000313" key="8">
    <source>
        <dbReference type="Proteomes" id="UP001182556"/>
    </source>
</evidence>
<organism evidence="7 8">
    <name type="scientific">Papiliotrema laurentii</name>
    <name type="common">Cryptococcus laurentii</name>
    <dbReference type="NCBI Taxonomy" id="5418"/>
    <lineage>
        <taxon>Eukaryota</taxon>
        <taxon>Fungi</taxon>
        <taxon>Dikarya</taxon>
        <taxon>Basidiomycota</taxon>
        <taxon>Agaricomycotina</taxon>
        <taxon>Tremellomycetes</taxon>
        <taxon>Tremellales</taxon>
        <taxon>Rhynchogastremaceae</taxon>
        <taxon>Papiliotrema</taxon>
    </lineage>
</organism>
<feature type="non-terminal residue" evidence="7">
    <location>
        <position position="1"/>
    </location>
</feature>
<dbReference type="AlphaFoldDB" id="A0AAD9FV82"/>
<reference evidence="7" key="1">
    <citation type="submission" date="2023-02" db="EMBL/GenBank/DDBJ databases">
        <title>Identification and recombinant expression of a fungal hydrolase from Papiliotrema laurentii that hydrolyzes apple cutin and clears colloidal polyester polyurethane.</title>
        <authorList>
            <consortium name="DOE Joint Genome Institute"/>
            <person name="Roman V.A."/>
            <person name="Bojanowski C."/>
            <person name="Crable B.R."/>
            <person name="Wagner D.N."/>
            <person name="Hung C.S."/>
            <person name="Nadeau L.J."/>
            <person name="Schratz L."/>
            <person name="Haridas S."/>
            <person name="Pangilinan J."/>
            <person name="Lipzen A."/>
            <person name="Na H."/>
            <person name="Yan M."/>
            <person name="Ng V."/>
            <person name="Grigoriev I.V."/>
            <person name="Spatafora J.W."/>
            <person name="Barlow D."/>
            <person name="Biffinger J."/>
            <person name="Kelley-Loughnane N."/>
            <person name="Varaljay V.A."/>
            <person name="Crookes-Goodson W.J."/>
        </authorList>
    </citation>
    <scope>NUCLEOTIDE SEQUENCE</scope>
    <source>
        <strain evidence="7">5307AH</strain>
    </source>
</reference>
<dbReference type="GO" id="GO:0000981">
    <property type="term" value="F:DNA-binding transcription factor activity, RNA polymerase II-specific"/>
    <property type="evidence" value="ECO:0007669"/>
    <property type="project" value="TreeGrafter"/>
</dbReference>
<evidence type="ECO:0000256" key="4">
    <source>
        <dbReference type="ARBA" id="ARBA00023163"/>
    </source>
</evidence>
<evidence type="ECO:0000313" key="7">
    <source>
        <dbReference type="EMBL" id="KAK1926852.1"/>
    </source>
</evidence>
<proteinExistence type="predicted"/>
<dbReference type="PANTHER" id="PTHR31845:SF17">
    <property type="entry name" value="ZN(II)2CYS6 TRANSCRIPTION FACTOR (EUROFUNG)"/>
    <property type="match status" value="1"/>
</dbReference>
<dbReference type="EMBL" id="JAODAN010000001">
    <property type="protein sequence ID" value="KAK1926852.1"/>
    <property type="molecule type" value="Genomic_DNA"/>
</dbReference>
<dbReference type="PANTHER" id="PTHR31845">
    <property type="entry name" value="FINGER DOMAIN PROTEIN, PUTATIVE-RELATED"/>
    <property type="match status" value="1"/>
</dbReference>